<reference evidence="1 2" key="1">
    <citation type="journal article" date="2022" name="Genome Biol. Evol.">
        <title>The Spruce Budworm Genome: Reconstructing the Evolutionary History of Antifreeze Proteins.</title>
        <authorList>
            <person name="Beliveau C."/>
            <person name="Gagne P."/>
            <person name="Picq S."/>
            <person name="Vernygora O."/>
            <person name="Keeling C.I."/>
            <person name="Pinkney K."/>
            <person name="Doucet D."/>
            <person name="Wen F."/>
            <person name="Johnston J.S."/>
            <person name="Maaroufi H."/>
            <person name="Boyle B."/>
            <person name="Laroche J."/>
            <person name="Dewar K."/>
            <person name="Juretic N."/>
            <person name="Blackburn G."/>
            <person name="Nisole A."/>
            <person name="Brunet B."/>
            <person name="Brandao M."/>
            <person name="Lumley L."/>
            <person name="Duan J."/>
            <person name="Quan G."/>
            <person name="Lucarotti C.J."/>
            <person name="Roe A.D."/>
            <person name="Sperling F.A.H."/>
            <person name="Levesque R.C."/>
            <person name="Cusson M."/>
        </authorList>
    </citation>
    <scope>NUCLEOTIDE SEQUENCE [LARGE SCALE GENOMIC DNA]</scope>
    <source>
        <strain evidence="1">Glfc:IPQL:Cfum</strain>
    </source>
</reference>
<keyword evidence="2" id="KW-1185">Reference proteome</keyword>
<dbReference type="EMBL" id="CM046121">
    <property type="protein sequence ID" value="KAI8434276.1"/>
    <property type="molecule type" value="Genomic_DNA"/>
</dbReference>
<organism evidence="1 2">
    <name type="scientific">Choristoneura fumiferana</name>
    <name type="common">Spruce budworm moth</name>
    <name type="synonym">Archips fumiferana</name>
    <dbReference type="NCBI Taxonomy" id="7141"/>
    <lineage>
        <taxon>Eukaryota</taxon>
        <taxon>Metazoa</taxon>
        <taxon>Ecdysozoa</taxon>
        <taxon>Arthropoda</taxon>
        <taxon>Hexapoda</taxon>
        <taxon>Insecta</taxon>
        <taxon>Pterygota</taxon>
        <taxon>Neoptera</taxon>
        <taxon>Endopterygota</taxon>
        <taxon>Lepidoptera</taxon>
        <taxon>Glossata</taxon>
        <taxon>Ditrysia</taxon>
        <taxon>Tortricoidea</taxon>
        <taxon>Tortricidae</taxon>
        <taxon>Tortricinae</taxon>
        <taxon>Choristoneura</taxon>
    </lineage>
</organism>
<sequence>MDSAPCVFLGIKVKPGPIERFKLENFALDNTVDRLKSEAEKKSNVPSSSLELIHHGKILKDEATLLDSGVKSGEMVHVVKKKVPVAPLPPPVYSDAELQQIANSLRTLGCTPNAPGWTRAMQLLNDESAMNEILEHAPSLREDCVTLSMLHEVELLAALGANVTTMRRAANAHPDLPAALRHLTRLVHTRANTSASLENAPTSGFAYSLEALSEDEDADDEDNEEGERSTITQEQLAAALQAATEAVSSSSSRGGGSQDSLLRLLQGAGETGRAASAAESTPAASGAARAVITPEMFSEAITEVFNRTGNRSSGTPMEQSTAASSSQSPGGTGGEGFATQLEHMHEMGLLDDALNVRALLICSGDVNAAINLVFSGAIAD</sequence>
<comment type="caution">
    <text evidence="1">The sequence shown here is derived from an EMBL/GenBank/DDBJ whole genome shotgun (WGS) entry which is preliminary data.</text>
</comment>
<accession>A0ACC0KCL7</accession>
<protein>
    <submittedName>
        <fullName evidence="1">Uncharacterized protein</fullName>
    </submittedName>
</protein>
<dbReference type="Proteomes" id="UP001064048">
    <property type="component" value="Chromosome 21"/>
</dbReference>
<evidence type="ECO:0000313" key="2">
    <source>
        <dbReference type="Proteomes" id="UP001064048"/>
    </source>
</evidence>
<evidence type="ECO:0000313" key="1">
    <source>
        <dbReference type="EMBL" id="KAI8434276.1"/>
    </source>
</evidence>
<proteinExistence type="predicted"/>
<gene>
    <name evidence="1" type="ORF">MSG28_012367</name>
</gene>
<name>A0ACC0KCL7_CHOFU</name>